<evidence type="ECO:0000313" key="1">
    <source>
        <dbReference type="EMBL" id="KAF7486166.1"/>
    </source>
</evidence>
<comment type="caution">
    <text evidence="1">The sequence shown here is derived from an EMBL/GenBank/DDBJ whole genome shotgun (WGS) entry which is preliminary data.</text>
</comment>
<proteinExistence type="predicted"/>
<dbReference type="EMBL" id="WJEC01000076">
    <property type="protein sequence ID" value="KAF7486166.1"/>
    <property type="molecule type" value="Genomic_DNA"/>
</dbReference>
<organism evidence="1 2">
    <name type="scientific">Marmota monax</name>
    <name type="common">Woodchuck</name>
    <dbReference type="NCBI Taxonomy" id="9995"/>
    <lineage>
        <taxon>Eukaryota</taxon>
        <taxon>Metazoa</taxon>
        <taxon>Chordata</taxon>
        <taxon>Craniata</taxon>
        <taxon>Vertebrata</taxon>
        <taxon>Euteleostomi</taxon>
        <taxon>Mammalia</taxon>
        <taxon>Eutheria</taxon>
        <taxon>Euarchontoglires</taxon>
        <taxon>Glires</taxon>
        <taxon>Rodentia</taxon>
        <taxon>Sciuromorpha</taxon>
        <taxon>Sciuridae</taxon>
        <taxon>Xerinae</taxon>
        <taxon>Marmotini</taxon>
        <taxon>Marmota</taxon>
    </lineage>
</organism>
<evidence type="ECO:0000313" key="2">
    <source>
        <dbReference type="Proteomes" id="UP000662637"/>
    </source>
</evidence>
<protein>
    <submittedName>
        <fullName evidence="1">Uncharacterized protein</fullName>
    </submittedName>
</protein>
<accession>A0A834V791</accession>
<dbReference type="AlphaFoldDB" id="A0A834V791"/>
<name>A0A834V791_MARMO</name>
<dbReference type="Proteomes" id="UP000662637">
    <property type="component" value="Unassembled WGS sequence"/>
</dbReference>
<sequence length="26" mass="3107">MVRWPIIIKLIKSMAKFNFESILLQS</sequence>
<gene>
    <name evidence="1" type="ORF">GHT09_002169</name>
</gene>
<reference evidence="1" key="1">
    <citation type="submission" date="2020-08" db="EMBL/GenBank/DDBJ databases">
        <authorList>
            <person name="Shumante A."/>
            <person name="Zimin A.V."/>
            <person name="Puiu D."/>
            <person name="Salzberg S.L."/>
        </authorList>
    </citation>
    <scope>NUCLEOTIDE SEQUENCE</scope>
    <source>
        <strain evidence="1">WC2-LM</strain>
        <tissue evidence="1">Liver</tissue>
    </source>
</reference>